<dbReference type="EMBL" id="CAJVQC010055183">
    <property type="protein sequence ID" value="CAG8795078.1"/>
    <property type="molecule type" value="Genomic_DNA"/>
</dbReference>
<dbReference type="Proteomes" id="UP000789920">
    <property type="component" value="Unassembled WGS sequence"/>
</dbReference>
<evidence type="ECO:0000313" key="2">
    <source>
        <dbReference type="Proteomes" id="UP000789920"/>
    </source>
</evidence>
<accession>A0ACA9RI15</accession>
<protein>
    <submittedName>
        <fullName evidence="1">2283_t:CDS:1</fullName>
    </submittedName>
</protein>
<feature type="non-terminal residue" evidence="1">
    <location>
        <position position="47"/>
    </location>
</feature>
<reference evidence="1" key="1">
    <citation type="submission" date="2021-06" db="EMBL/GenBank/DDBJ databases">
        <authorList>
            <person name="Kallberg Y."/>
            <person name="Tangrot J."/>
            <person name="Rosling A."/>
        </authorList>
    </citation>
    <scope>NUCLEOTIDE SEQUENCE</scope>
    <source>
        <strain evidence="1">MA461A</strain>
    </source>
</reference>
<proteinExistence type="predicted"/>
<name>A0ACA9RI15_9GLOM</name>
<sequence length="47" mass="5467">VYLIIINKRRSIDPKLQRALFNFTGMCRVFWDVWGSFAGMCVGDVWG</sequence>
<comment type="caution">
    <text evidence="1">The sequence shown here is derived from an EMBL/GenBank/DDBJ whole genome shotgun (WGS) entry which is preliminary data.</text>
</comment>
<feature type="non-terminal residue" evidence="1">
    <location>
        <position position="1"/>
    </location>
</feature>
<keyword evidence="2" id="KW-1185">Reference proteome</keyword>
<organism evidence="1 2">
    <name type="scientific">Racocetra persica</name>
    <dbReference type="NCBI Taxonomy" id="160502"/>
    <lineage>
        <taxon>Eukaryota</taxon>
        <taxon>Fungi</taxon>
        <taxon>Fungi incertae sedis</taxon>
        <taxon>Mucoromycota</taxon>
        <taxon>Glomeromycotina</taxon>
        <taxon>Glomeromycetes</taxon>
        <taxon>Diversisporales</taxon>
        <taxon>Gigasporaceae</taxon>
        <taxon>Racocetra</taxon>
    </lineage>
</organism>
<gene>
    <name evidence="1" type="ORF">RPERSI_LOCUS19890</name>
</gene>
<evidence type="ECO:0000313" key="1">
    <source>
        <dbReference type="EMBL" id="CAG8795078.1"/>
    </source>
</evidence>